<dbReference type="Gene3D" id="3.40.50.2300">
    <property type="match status" value="1"/>
</dbReference>
<dbReference type="InterPro" id="IPR003723">
    <property type="entry name" value="Precorrin-6x_reduct"/>
</dbReference>
<organism evidence="4 5">
    <name type="scientific">Microlunatus capsulatus</name>
    <dbReference type="NCBI Taxonomy" id="99117"/>
    <lineage>
        <taxon>Bacteria</taxon>
        <taxon>Bacillati</taxon>
        <taxon>Actinomycetota</taxon>
        <taxon>Actinomycetes</taxon>
        <taxon>Propionibacteriales</taxon>
        <taxon>Propionibacteriaceae</taxon>
        <taxon>Microlunatus</taxon>
    </lineage>
</organism>
<comment type="pathway">
    <text evidence="1">Cofactor biosynthesis; adenosylcobalamin biosynthesis.</text>
</comment>
<dbReference type="EMBL" id="JAGIOB010000001">
    <property type="protein sequence ID" value="MBP2417149.1"/>
    <property type="molecule type" value="Genomic_DNA"/>
</dbReference>
<comment type="caution">
    <text evidence="4">The sequence shown here is derived from an EMBL/GenBank/DDBJ whole genome shotgun (WGS) entry which is preliminary data.</text>
</comment>
<dbReference type="EC" id="1.3.1.54" evidence="4"/>
<gene>
    <name evidence="4" type="ORF">JOF54_002071</name>
</gene>
<evidence type="ECO:0000313" key="5">
    <source>
        <dbReference type="Proteomes" id="UP000758168"/>
    </source>
</evidence>
<dbReference type="NCBIfam" id="NF005968">
    <property type="entry name" value="PRK08057.1-2"/>
    <property type="match status" value="1"/>
</dbReference>
<evidence type="ECO:0000256" key="3">
    <source>
        <dbReference type="ARBA" id="ARBA00023002"/>
    </source>
</evidence>
<protein>
    <submittedName>
        <fullName evidence="4">Precorrin-6A/cobalt-precorrin-6A reductase</fullName>
        <ecNumber evidence="4">1.3.1.106</ecNumber>
        <ecNumber evidence="4">1.3.1.54</ecNumber>
    </submittedName>
</protein>
<keyword evidence="5" id="KW-1185">Reference proteome</keyword>
<dbReference type="EC" id="1.3.1.106" evidence="4"/>
<evidence type="ECO:0000256" key="1">
    <source>
        <dbReference type="ARBA" id="ARBA00004953"/>
    </source>
</evidence>
<evidence type="ECO:0000256" key="2">
    <source>
        <dbReference type="ARBA" id="ARBA00022573"/>
    </source>
</evidence>
<dbReference type="GO" id="GO:0016994">
    <property type="term" value="F:precorrin-6A reductase activity"/>
    <property type="evidence" value="ECO:0007669"/>
    <property type="project" value="UniProtKB-EC"/>
</dbReference>
<dbReference type="Pfam" id="PF02571">
    <property type="entry name" value="CbiJ"/>
    <property type="match status" value="1"/>
</dbReference>
<proteinExistence type="predicted"/>
<dbReference type="Proteomes" id="UP000758168">
    <property type="component" value="Unassembled WGS sequence"/>
</dbReference>
<dbReference type="RefSeq" id="WP_307804033.1">
    <property type="nucleotide sequence ID" value="NZ_BAAAMH010000019.1"/>
</dbReference>
<dbReference type="PANTHER" id="PTHR36925">
    <property type="entry name" value="COBALT-PRECORRIN-6A REDUCTASE"/>
    <property type="match status" value="1"/>
</dbReference>
<accession>A0ABS4Z852</accession>
<name>A0ABS4Z852_9ACTN</name>
<keyword evidence="3 4" id="KW-0560">Oxidoreductase</keyword>
<sequence length="252" mass="26293">MSTVLVLGGTGEARRLAAALDAEGVGVVSSLAGRVSRPALPVGEVRVGSFGGPEGLAAYLRDHGVRHVVDATHPFAARISLNAAIACAATGVPLVRLQRPGWSAHPDAGRWTWVPDAAAALRAADASRRPFLTTGRQSLPDFAPWADRAVLARVVDPPETPLPPAWTLLLARGPYELDAERALMREHRVDALLTKDSGGDLTAAKLDAAAALGLPVVVLERPAPPPGVPLVTTVAEAVRAVRRELTLGSTEI</sequence>
<dbReference type="PROSITE" id="PS51014">
    <property type="entry name" value="COBK_CBIJ"/>
    <property type="match status" value="1"/>
</dbReference>
<keyword evidence="2" id="KW-0169">Cobalamin biosynthesis</keyword>
<reference evidence="4 5" key="1">
    <citation type="submission" date="2021-03" db="EMBL/GenBank/DDBJ databases">
        <title>Sequencing the genomes of 1000 actinobacteria strains.</title>
        <authorList>
            <person name="Klenk H.-P."/>
        </authorList>
    </citation>
    <scope>NUCLEOTIDE SEQUENCE [LARGE SCALE GENOMIC DNA]</scope>
    <source>
        <strain evidence="4 5">DSM 12936</strain>
    </source>
</reference>
<dbReference type="PANTHER" id="PTHR36925:SF1">
    <property type="entry name" value="COBALT-PRECORRIN-6A REDUCTASE"/>
    <property type="match status" value="1"/>
</dbReference>
<dbReference type="NCBIfam" id="TIGR00715">
    <property type="entry name" value="precor6x_red"/>
    <property type="match status" value="1"/>
</dbReference>
<evidence type="ECO:0000313" key="4">
    <source>
        <dbReference type="EMBL" id="MBP2417149.1"/>
    </source>
</evidence>